<protein>
    <submittedName>
        <fullName evidence="2">DUF262 domain-containing protein</fullName>
    </submittedName>
</protein>
<dbReference type="RefSeq" id="WP_163674277.1">
    <property type="nucleotide sequence ID" value="NZ_JAAIYP010000007.1"/>
</dbReference>
<organism evidence="2 3">
    <name type="scientific">Magnetospirillum aberrantis SpK</name>
    <dbReference type="NCBI Taxonomy" id="908842"/>
    <lineage>
        <taxon>Bacteria</taxon>
        <taxon>Pseudomonadati</taxon>
        <taxon>Pseudomonadota</taxon>
        <taxon>Alphaproteobacteria</taxon>
        <taxon>Rhodospirillales</taxon>
        <taxon>Rhodospirillaceae</taxon>
        <taxon>Magnetospirillum</taxon>
    </lineage>
</organism>
<keyword evidence="3" id="KW-1185">Reference proteome</keyword>
<name>A0A7C9USH3_9PROT</name>
<proteinExistence type="predicted"/>
<dbReference type="EMBL" id="JAAIYP010000007">
    <property type="protein sequence ID" value="NFV78886.1"/>
    <property type="molecule type" value="Genomic_DNA"/>
</dbReference>
<dbReference type="PANTHER" id="PTHR39639">
    <property type="entry name" value="CHROMOSOME 16, WHOLE GENOME SHOTGUN SEQUENCE"/>
    <property type="match status" value="1"/>
</dbReference>
<feature type="domain" description="GmrSD restriction endonucleases N-terminal" evidence="1">
    <location>
        <begin position="55"/>
        <end position="202"/>
    </location>
</feature>
<dbReference type="Pfam" id="PF03235">
    <property type="entry name" value="GmrSD_N"/>
    <property type="match status" value="1"/>
</dbReference>
<dbReference type="Proteomes" id="UP000480684">
    <property type="component" value="Unassembled WGS sequence"/>
</dbReference>
<evidence type="ECO:0000259" key="1">
    <source>
        <dbReference type="Pfam" id="PF03235"/>
    </source>
</evidence>
<reference evidence="2 3" key="1">
    <citation type="submission" date="2020-02" db="EMBL/GenBank/DDBJ databases">
        <authorList>
            <person name="Dziuba M."/>
            <person name="Kuznetsov B."/>
            <person name="Mardanov A."/>
            <person name="Ravin N."/>
            <person name="Grouzdev D."/>
        </authorList>
    </citation>
    <scope>NUCLEOTIDE SEQUENCE [LARGE SCALE GENOMIC DNA]</scope>
    <source>
        <strain evidence="2 3">SpK</strain>
    </source>
</reference>
<evidence type="ECO:0000313" key="3">
    <source>
        <dbReference type="Proteomes" id="UP000480684"/>
    </source>
</evidence>
<gene>
    <name evidence="2" type="ORF">G4223_01990</name>
</gene>
<comment type="caution">
    <text evidence="2">The sequence shown here is derived from an EMBL/GenBank/DDBJ whole genome shotgun (WGS) entry which is preliminary data.</text>
</comment>
<dbReference type="AlphaFoldDB" id="A0A7C9USH3"/>
<sequence>MTQANAADTIRDDDVSKDEYELALEEGIEDESLLENPGLRKFSINSYGADYTVDSLVKRMRGGAFKVPEFQRRYVWSLKHASRFIESLLMGLPVPGVFLYKESETNEHLVIDGQQRLRTLQAYYDGLFNDKKFRLSGVREPWNGKSYSELDMADVLKLDDSIVHATIFQQDQPQDVLDSIYFVFERINTGGIRLSPQEIRNCVNLGPFILMAKRLNSNVAWRRVFGSVNNRAKDEELIVRFLAFYASGDTYSRPMNKFLNDFSARINRSNKDDLDVLGRVFSNTIEVIDRVIGPRAFRLVRALNAAVFDSVMVGVAKRLDRSDPINDSKLEFAYDSLIANDEFKQACEQSTSLEDNVRKRLMLAVEAFSGV</sequence>
<dbReference type="PANTHER" id="PTHR39639:SF1">
    <property type="entry name" value="DUF262 DOMAIN-CONTAINING PROTEIN"/>
    <property type="match status" value="1"/>
</dbReference>
<dbReference type="InterPro" id="IPR004919">
    <property type="entry name" value="GmrSD_N"/>
</dbReference>
<accession>A0A7C9USH3</accession>
<evidence type="ECO:0000313" key="2">
    <source>
        <dbReference type="EMBL" id="NFV78886.1"/>
    </source>
</evidence>